<proteinExistence type="predicted"/>
<dbReference type="AlphaFoldDB" id="A0A0A8UK32"/>
<dbReference type="RefSeq" id="WP_045104787.1">
    <property type="nucleotide sequence ID" value="NZ_LN681225.1"/>
</dbReference>
<evidence type="ECO:0000313" key="3">
    <source>
        <dbReference type="Proteomes" id="UP000032803"/>
    </source>
</evidence>
<dbReference type="PATRIC" id="fig|449.7.peg.1876"/>
<evidence type="ECO:0000313" key="2">
    <source>
        <dbReference type="EMBL" id="CEK09210.1"/>
    </source>
</evidence>
<dbReference type="KEGG" id="lha:LHA_0090"/>
<dbReference type="OrthoDB" id="5636740at2"/>
<accession>A0A0A8UK32</accession>
<dbReference type="HOGENOM" id="CLU_737299_0_0_6"/>
<gene>
    <name evidence="2" type="ORF">LHA_0090</name>
</gene>
<protein>
    <submittedName>
        <fullName evidence="2">Uncharacterized protein</fullName>
    </submittedName>
</protein>
<dbReference type="STRING" id="449.LHA_0090"/>
<sequence length="375" mass="41538">MKPQQLPTLIVLSPTNTDEVQCEDQEGKTLTIGTSESITVMYIPTVLVQQALIAPPYTLYWVDAENITTKLHTIQESEQHAIVLVGNSTEIKAYFIEQGQLDPRPSTLSESTRKRLKELHPGQHGKVSVEENDPTFLARTIRFIRLEGERGNEAQITGTRTGKNVFSTSFGPCNPVVGKRKVDNQFVLNHANSAGFDREGGSGKFLTSIEEGGGADLLAVIQNPNVVNSKTKAPILAGGIALELKSKEVGRISFPEGYNSIACINGNTVILTKNMQFFTTTEEKQELLQQCLRSESAEVSREIDIKDSTQQLPLSSSLMEIQKINKEMKATLKKEKGPYESIIQGLLLLKIKPEAESKTKEQKKESALKSFFKFR</sequence>
<keyword evidence="3" id="KW-1185">Reference proteome</keyword>
<name>A0A0A8UK32_LEGHA</name>
<organism evidence="2 3">
    <name type="scientific">Legionella hackeliae</name>
    <dbReference type="NCBI Taxonomy" id="449"/>
    <lineage>
        <taxon>Bacteria</taxon>
        <taxon>Pseudomonadati</taxon>
        <taxon>Pseudomonadota</taxon>
        <taxon>Gammaproteobacteria</taxon>
        <taxon>Legionellales</taxon>
        <taxon>Legionellaceae</taxon>
        <taxon>Legionella</taxon>
    </lineage>
</organism>
<reference evidence="3" key="1">
    <citation type="submission" date="2014-09" db="EMBL/GenBank/DDBJ databases">
        <authorList>
            <person name="Gomez-Valero L."/>
        </authorList>
    </citation>
    <scope>NUCLEOTIDE SEQUENCE [LARGE SCALE GENOMIC DNA]</scope>
    <source>
        <strain evidence="3">ATCC35250</strain>
    </source>
</reference>
<dbReference type="Proteomes" id="UP000032803">
    <property type="component" value="Chromosome I"/>
</dbReference>
<evidence type="ECO:0000256" key="1">
    <source>
        <dbReference type="SAM" id="MobiDB-lite"/>
    </source>
</evidence>
<feature type="region of interest" description="Disordered" evidence="1">
    <location>
        <begin position="356"/>
        <end position="375"/>
    </location>
</feature>
<dbReference type="EMBL" id="LN681225">
    <property type="protein sequence ID" value="CEK09210.1"/>
    <property type="molecule type" value="Genomic_DNA"/>
</dbReference>
<feature type="compositionally biased region" description="Basic and acidic residues" evidence="1">
    <location>
        <begin position="356"/>
        <end position="367"/>
    </location>
</feature>